<accession>A0ABT2WAT0</accession>
<proteinExistence type="predicted"/>
<sequence>MKSISIRVAFCTSCNGYCSATPVDKNDHNHPEIIDQFFYHGEPWFTFDQKKFEAKTQFEGIDVRTLDLAIHRIKDRKYCHCIKAKKVAKTTHVSTSVKAEQAYFTSDYNEVETDLYFQDLYHTYQNFHGLSSVTKHSGTSLRQS</sequence>
<comment type="caution">
    <text evidence="1">The sequence shown here is derived from an EMBL/GenBank/DDBJ whole genome shotgun (WGS) entry which is preliminary data.</text>
</comment>
<gene>
    <name evidence="1" type="ORF">NZ698_19295</name>
</gene>
<evidence type="ECO:0000313" key="1">
    <source>
        <dbReference type="EMBL" id="MCU7619332.1"/>
    </source>
</evidence>
<dbReference type="RefSeq" id="WP_263004894.1">
    <property type="nucleotide sequence ID" value="NZ_JAOTEM010000009.1"/>
</dbReference>
<reference evidence="2" key="1">
    <citation type="submission" date="2023-07" db="EMBL/GenBank/DDBJ databases">
        <title>Chryseobacterium sp. strain PBS4-4 Genome sequencing and assembly.</title>
        <authorList>
            <person name="Jung Y."/>
        </authorList>
    </citation>
    <scope>NUCLEOTIDE SEQUENCE [LARGE SCALE GENOMIC DNA]</scope>
    <source>
        <strain evidence="2">PBS4-4</strain>
    </source>
</reference>
<evidence type="ECO:0000313" key="2">
    <source>
        <dbReference type="Proteomes" id="UP001208649"/>
    </source>
</evidence>
<protein>
    <submittedName>
        <fullName evidence="1">Uncharacterized protein</fullName>
    </submittedName>
</protein>
<organism evidence="1 2">
    <name type="scientific">Chryseobacterium edaphi</name>
    <dbReference type="NCBI Taxonomy" id="2976532"/>
    <lineage>
        <taxon>Bacteria</taxon>
        <taxon>Pseudomonadati</taxon>
        <taxon>Bacteroidota</taxon>
        <taxon>Flavobacteriia</taxon>
        <taxon>Flavobacteriales</taxon>
        <taxon>Weeksellaceae</taxon>
        <taxon>Chryseobacterium group</taxon>
        <taxon>Chryseobacterium</taxon>
    </lineage>
</organism>
<dbReference type="EMBL" id="JAOTEM010000009">
    <property type="protein sequence ID" value="MCU7619332.1"/>
    <property type="molecule type" value="Genomic_DNA"/>
</dbReference>
<dbReference type="Proteomes" id="UP001208649">
    <property type="component" value="Unassembled WGS sequence"/>
</dbReference>
<keyword evidence="2" id="KW-1185">Reference proteome</keyword>
<name>A0ABT2WAT0_9FLAO</name>